<sequence length="63" mass="6926">MTGREMAELAQDMYGAAVEAADWSPSGSGTRAFAAGRVDMAHRLWDSATEQRFDLDMTEGWGR</sequence>
<organism evidence="1 2">
    <name type="scientific">Nocardia testacea</name>
    <dbReference type="NCBI Taxonomy" id="248551"/>
    <lineage>
        <taxon>Bacteria</taxon>
        <taxon>Bacillati</taxon>
        <taxon>Actinomycetota</taxon>
        <taxon>Actinomycetes</taxon>
        <taxon>Mycobacteriales</taxon>
        <taxon>Nocardiaceae</taxon>
        <taxon>Nocardia</taxon>
    </lineage>
</organism>
<dbReference type="RefSeq" id="WP_397067318.1">
    <property type="nucleotide sequence ID" value="NZ_JBIRYL010000030.1"/>
</dbReference>
<reference evidence="1 2" key="1">
    <citation type="submission" date="2024-10" db="EMBL/GenBank/DDBJ databases">
        <title>The Natural Products Discovery Center: Release of the First 8490 Sequenced Strains for Exploring Actinobacteria Biosynthetic Diversity.</title>
        <authorList>
            <person name="Kalkreuter E."/>
            <person name="Kautsar S.A."/>
            <person name="Yang D."/>
            <person name="Bader C.D."/>
            <person name="Teijaro C.N."/>
            <person name="Fluegel L."/>
            <person name="Davis C.M."/>
            <person name="Simpson J.R."/>
            <person name="Lauterbach L."/>
            <person name="Steele A.D."/>
            <person name="Gui C."/>
            <person name="Meng S."/>
            <person name="Li G."/>
            <person name="Viehrig K."/>
            <person name="Ye F."/>
            <person name="Su P."/>
            <person name="Kiefer A.F."/>
            <person name="Nichols A."/>
            <person name="Cepeda A.J."/>
            <person name="Yan W."/>
            <person name="Fan B."/>
            <person name="Jiang Y."/>
            <person name="Adhikari A."/>
            <person name="Zheng C.-J."/>
            <person name="Schuster L."/>
            <person name="Cowan T.M."/>
            <person name="Smanski M.J."/>
            <person name="Chevrette M.G."/>
            <person name="De Carvalho L.P.S."/>
            <person name="Shen B."/>
        </authorList>
    </citation>
    <scope>NUCLEOTIDE SEQUENCE [LARGE SCALE GENOMIC DNA]</scope>
    <source>
        <strain evidence="1 2">NPDC019377</strain>
    </source>
</reference>
<accession>A0ABW7W6V4</accession>
<comment type="caution">
    <text evidence="1">The sequence shown here is derived from an EMBL/GenBank/DDBJ whole genome shotgun (WGS) entry which is preliminary data.</text>
</comment>
<dbReference type="Proteomes" id="UP001611494">
    <property type="component" value="Unassembled WGS sequence"/>
</dbReference>
<protein>
    <submittedName>
        <fullName evidence="1">Uncharacterized protein</fullName>
    </submittedName>
</protein>
<keyword evidence="2" id="KW-1185">Reference proteome</keyword>
<dbReference type="EMBL" id="JBIRYL010000030">
    <property type="protein sequence ID" value="MFI2234519.1"/>
    <property type="molecule type" value="Genomic_DNA"/>
</dbReference>
<gene>
    <name evidence="1" type="ORF">ACH49Z_32195</name>
</gene>
<name>A0ABW7W6V4_9NOCA</name>
<proteinExistence type="predicted"/>
<evidence type="ECO:0000313" key="2">
    <source>
        <dbReference type="Proteomes" id="UP001611494"/>
    </source>
</evidence>
<evidence type="ECO:0000313" key="1">
    <source>
        <dbReference type="EMBL" id="MFI2234519.1"/>
    </source>
</evidence>